<accession>A0A543J3A0</accession>
<dbReference type="EMBL" id="VFPQ01000001">
    <property type="protein sequence ID" value="TQM77278.1"/>
    <property type="molecule type" value="Genomic_DNA"/>
</dbReference>
<reference evidence="1 2" key="1">
    <citation type="submission" date="2019-06" db="EMBL/GenBank/DDBJ databases">
        <title>Sequencing the genomes of 1000 actinobacteria strains.</title>
        <authorList>
            <person name="Klenk H.-P."/>
        </authorList>
    </citation>
    <scope>NUCLEOTIDE SEQUENCE [LARGE SCALE GENOMIC DNA]</scope>
    <source>
        <strain evidence="1 2">DSM 43186</strain>
    </source>
</reference>
<dbReference type="RefSeq" id="WP_189136177.1">
    <property type="nucleotide sequence ID" value="NZ_BMPV01000002.1"/>
</dbReference>
<evidence type="ECO:0008006" key="3">
    <source>
        <dbReference type="Google" id="ProtNLM"/>
    </source>
</evidence>
<evidence type="ECO:0000313" key="2">
    <source>
        <dbReference type="Proteomes" id="UP000319213"/>
    </source>
</evidence>
<proteinExistence type="predicted"/>
<sequence>MDVRWVGPDGLEVVPGRQGGRQVLRVLRRGRHVADCHSVEEVARHVDLADLCEVITLRPDRRAIPEAAETRGLQGCRRADPGELGI</sequence>
<name>A0A543J3A0_9ACTN</name>
<keyword evidence="2" id="KW-1185">Reference proteome</keyword>
<dbReference type="Proteomes" id="UP000319213">
    <property type="component" value="Unassembled WGS sequence"/>
</dbReference>
<comment type="caution">
    <text evidence="1">The sequence shown here is derived from an EMBL/GenBank/DDBJ whole genome shotgun (WGS) entry which is preliminary data.</text>
</comment>
<dbReference type="AlphaFoldDB" id="A0A543J3A0"/>
<gene>
    <name evidence="1" type="ORF">FHX40_4039</name>
</gene>
<protein>
    <recommendedName>
        <fullName evidence="3">Transposase</fullName>
    </recommendedName>
</protein>
<evidence type="ECO:0000313" key="1">
    <source>
        <dbReference type="EMBL" id="TQM77278.1"/>
    </source>
</evidence>
<organism evidence="1 2">
    <name type="scientific">Thermopolyspora flexuosa</name>
    <dbReference type="NCBI Taxonomy" id="103836"/>
    <lineage>
        <taxon>Bacteria</taxon>
        <taxon>Bacillati</taxon>
        <taxon>Actinomycetota</taxon>
        <taxon>Actinomycetes</taxon>
        <taxon>Streptosporangiales</taxon>
        <taxon>Streptosporangiaceae</taxon>
        <taxon>Thermopolyspora</taxon>
    </lineage>
</organism>